<dbReference type="Pfam" id="PF04266">
    <property type="entry name" value="ASCH"/>
    <property type="match status" value="1"/>
</dbReference>
<sequence length="245" mass="27597">MEQPPSPGMKSVELGESMESLLRFTLRSYLDEQVPSFDLDLTRDFCLHLLEEDTDSTEKPPVYKLLARALSECLTSEEQGLSVDKSSNFGKYSKLFHDLENMLKKVNFELHVQELYLKQLKDGLKTVEGRCAVGDYMRISSGAFILFNKCLLLEVQEVHHYTSFSEMLSVEGLSKVLPGVESIEEGVQVYRNFYPEEKERRNGVVAILVAKPADQPYAALAGALSELKSTGIKSLLDDYTARVNL</sequence>
<evidence type="ECO:0000259" key="1">
    <source>
        <dbReference type="SMART" id="SM01022"/>
    </source>
</evidence>
<keyword evidence="3" id="KW-1185">Reference proteome</keyword>
<accession>A0A6D2IYR6</accession>
<dbReference type="AlphaFoldDB" id="A0A6D2IYR6"/>
<dbReference type="InterPro" id="IPR015947">
    <property type="entry name" value="PUA-like_sf"/>
</dbReference>
<feature type="domain" description="ASCH" evidence="1">
    <location>
        <begin position="110"/>
        <end position="213"/>
    </location>
</feature>
<dbReference type="PANTHER" id="PTHR34204">
    <property type="entry name" value="RNA-BINDING ASCH DOMAIN PROTEIN"/>
    <property type="match status" value="1"/>
</dbReference>
<proteinExistence type="predicted"/>
<evidence type="ECO:0000313" key="2">
    <source>
        <dbReference type="EMBL" id="CAA7032790.1"/>
    </source>
</evidence>
<evidence type="ECO:0000313" key="3">
    <source>
        <dbReference type="Proteomes" id="UP000467841"/>
    </source>
</evidence>
<dbReference type="CDD" id="cd06555">
    <property type="entry name" value="ASCH_PF0470_like"/>
    <property type="match status" value="1"/>
</dbReference>
<dbReference type="InterPro" id="IPR007374">
    <property type="entry name" value="ASCH_domain"/>
</dbReference>
<dbReference type="OrthoDB" id="112749at2759"/>
<name>A0A6D2IYR6_9BRAS</name>
<dbReference type="Gene3D" id="2.30.130.30">
    <property type="entry name" value="Hypothetical protein"/>
    <property type="match status" value="1"/>
</dbReference>
<dbReference type="SUPFAM" id="SSF88697">
    <property type="entry name" value="PUA domain-like"/>
    <property type="match status" value="1"/>
</dbReference>
<comment type="caution">
    <text evidence="2">The sequence shown here is derived from an EMBL/GenBank/DDBJ whole genome shotgun (WGS) entry which is preliminary data.</text>
</comment>
<reference evidence="2" key="1">
    <citation type="submission" date="2020-01" db="EMBL/GenBank/DDBJ databases">
        <authorList>
            <person name="Mishra B."/>
        </authorList>
    </citation>
    <scope>NUCLEOTIDE SEQUENCE [LARGE SCALE GENOMIC DNA]</scope>
</reference>
<dbReference type="SMART" id="SM01022">
    <property type="entry name" value="ASCH"/>
    <property type="match status" value="1"/>
</dbReference>
<protein>
    <recommendedName>
        <fullName evidence="1">ASCH domain-containing protein</fullName>
    </recommendedName>
</protein>
<dbReference type="PANTHER" id="PTHR34204:SF4">
    <property type="entry name" value="ASCH DOMAIN-CONTAINING PROTEIN"/>
    <property type="match status" value="1"/>
</dbReference>
<dbReference type="Proteomes" id="UP000467841">
    <property type="component" value="Unassembled WGS sequence"/>
</dbReference>
<gene>
    <name evidence="2" type="ORF">MERR_LOCUS20025</name>
</gene>
<organism evidence="2 3">
    <name type="scientific">Microthlaspi erraticum</name>
    <dbReference type="NCBI Taxonomy" id="1685480"/>
    <lineage>
        <taxon>Eukaryota</taxon>
        <taxon>Viridiplantae</taxon>
        <taxon>Streptophyta</taxon>
        <taxon>Embryophyta</taxon>
        <taxon>Tracheophyta</taxon>
        <taxon>Spermatophyta</taxon>
        <taxon>Magnoliopsida</taxon>
        <taxon>eudicotyledons</taxon>
        <taxon>Gunneridae</taxon>
        <taxon>Pentapetalae</taxon>
        <taxon>rosids</taxon>
        <taxon>malvids</taxon>
        <taxon>Brassicales</taxon>
        <taxon>Brassicaceae</taxon>
        <taxon>Coluteocarpeae</taxon>
        <taxon>Microthlaspi</taxon>
    </lineage>
</organism>
<dbReference type="EMBL" id="CACVBM020001128">
    <property type="protein sequence ID" value="CAA7032790.1"/>
    <property type="molecule type" value="Genomic_DNA"/>
</dbReference>